<gene>
    <name evidence="6" type="primary">mtnP</name>
    <name evidence="6" type="ORF">CFX0092_A0061</name>
</gene>
<protein>
    <recommendedName>
        <fullName evidence="4">Purine nucleoside phosphorylase</fullName>
        <shortName evidence="4">PNP</shortName>
        <ecNumber evidence="4">2.4.2.1</ecNumber>
    </recommendedName>
</protein>
<feature type="domain" description="Nucleoside phosphorylase" evidence="5">
    <location>
        <begin position="6"/>
        <end position="245"/>
    </location>
</feature>
<reference evidence="6" key="1">
    <citation type="submission" date="2016-01" db="EMBL/GenBank/DDBJ databases">
        <authorList>
            <person name="Mcilroy J.S."/>
            <person name="Karst M S."/>
            <person name="Albertsen M."/>
        </authorList>
    </citation>
    <scope>NUCLEOTIDE SEQUENCE</scope>
    <source>
        <strain evidence="6">Cfx-K</strain>
    </source>
</reference>
<feature type="site" description="Important for substrate specificity" evidence="4">
    <location>
        <position position="168"/>
    </location>
</feature>
<comment type="subunit">
    <text evidence="4">Homohexamer. Dimer of a homotrimer.</text>
</comment>
<dbReference type="Gene3D" id="3.40.50.1580">
    <property type="entry name" value="Nucleoside phosphorylase domain"/>
    <property type="match status" value="1"/>
</dbReference>
<keyword evidence="3 4" id="KW-0660">Purine salvage</keyword>
<organism evidence="6 7">
    <name type="scientific">Candidatus Promineifilum breve</name>
    <dbReference type="NCBI Taxonomy" id="1806508"/>
    <lineage>
        <taxon>Bacteria</taxon>
        <taxon>Bacillati</taxon>
        <taxon>Chloroflexota</taxon>
        <taxon>Ardenticatenia</taxon>
        <taxon>Candidatus Promineifilales</taxon>
        <taxon>Candidatus Promineifilaceae</taxon>
        <taxon>Candidatus Promineifilum</taxon>
    </lineage>
</organism>
<keyword evidence="7" id="KW-1185">Reference proteome</keyword>
<evidence type="ECO:0000256" key="2">
    <source>
        <dbReference type="ARBA" id="ARBA00022679"/>
    </source>
</evidence>
<feature type="binding site" evidence="4">
    <location>
        <begin position="54"/>
        <end position="55"/>
    </location>
    <ligand>
        <name>phosphate</name>
        <dbReference type="ChEBI" id="CHEBI:43474"/>
    </ligand>
</feature>
<dbReference type="GO" id="GO:0019509">
    <property type="term" value="P:L-methionine salvage from methylthioadenosine"/>
    <property type="evidence" value="ECO:0007669"/>
    <property type="project" value="TreeGrafter"/>
</dbReference>
<comment type="similarity">
    <text evidence="4">Belongs to the PNP/MTAP phosphorylase family. MTAP subfamily.</text>
</comment>
<feature type="binding site" evidence="4">
    <location>
        <position position="187"/>
    </location>
    <ligand>
        <name>phosphate</name>
        <dbReference type="ChEBI" id="CHEBI:43474"/>
    </ligand>
</feature>
<dbReference type="KEGG" id="pbf:CFX0092_A0061"/>
<accession>A0A160SYD0</accession>
<dbReference type="GO" id="GO:0006166">
    <property type="term" value="P:purine ribonucleoside salvage"/>
    <property type="evidence" value="ECO:0007669"/>
    <property type="project" value="UniProtKB-UniRule"/>
</dbReference>
<evidence type="ECO:0000256" key="1">
    <source>
        <dbReference type="ARBA" id="ARBA00022676"/>
    </source>
</evidence>
<keyword evidence="2 4" id="KW-0808">Transferase</keyword>
<sequence>MSAIELAVIGGSGLYHMAELTEIETVELDTPFGNPSDVVTVGTLHGRRVAFLPRHGRGHTLTPSEVPYRANIFALKTLGVKYIISVSACGSLREDFAPGEIVVPDQLFDFTKGQRDRSFFGRGIVAHLAAAHPFSGEMSAALAQATAAAGGVVHRGGAFITVEGPRFSTRAESDLFRQWGMSIIGMTTSPEAFLAAEAEIAYACMAHVTDYDCWHESEAHVTTELVVRTLMANTATAQAAISRLVADFDQWAGEFAAHSALRDALITHRDRVVPSRLAELEPIIGKYFD</sequence>
<keyword evidence="1 4" id="KW-0328">Glycosyltransferase</keyword>
<dbReference type="EC" id="2.4.2.1" evidence="4"/>
<feature type="binding site" evidence="4">
    <location>
        <begin position="87"/>
        <end position="88"/>
    </location>
    <ligand>
        <name>phosphate</name>
        <dbReference type="ChEBI" id="CHEBI:43474"/>
    </ligand>
</feature>
<dbReference type="AlphaFoldDB" id="A0A160SYD0"/>
<dbReference type="FunFam" id="3.40.50.1580:FF:000012">
    <property type="entry name" value="Probable 6-oxopurine nucleoside phosphorylase"/>
    <property type="match status" value="1"/>
</dbReference>
<name>A0A160SYD0_9CHLR</name>
<evidence type="ECO:0000259" key="5">
    <source>
        <dbReference type="Pfam" id="PF01048"/>
    </source>
</evidence>
<dbReference type="InterPro" id="IPR010044">
    <property type="entry name" value="MTAP"/>
</dbReference>
<feature type="binding site" evidence="4">
    <location>
        <position position="12"/>
    </location>
    <ligand>
        <name>phosphate</name>
        <dbReference type="ChEBI" id="CHEBI:43474"/>
    </ligand>
</feature>
<feature type="binding site" evidence="4">
    <location>
        <begin position="210"/>
        <end position="212"/>
    </location>
    <ligand>
        <name>substrate</name>
    </ligand>
</feature>
<dbReference type="PANTHER" id="PTHR42679">
    <property type="entry name" value="S-METHYL-5'-THIOADENOSINE PHOSPHORYLASE"/>
    <property type="match status" value="1"/>
</dbReference>
<dbReference type="PROSITE" id="PS01240">
    <property type="entry name" value="PNP_MTAP_2"/>
    <property type="match status" value="1"/>
</dbReference>
<dbReference type="Proteomes" id="UP000215027">
    <property type="component" value="Chromosome I"/>
</dbReference>
<dbReference type="InterPro" id="IPR018099">
    <property type="entry name" value="Purine_phosphorylase-2_CS"/>
</dbReference>
<comment type="function">
    <text evidence="4">Purine nucleoside phosphorylase involved in purine salvage.</text>
</comment>
<feature type="site" description="Important for substrate specificity" evidence="4">
    <location>
        <position position="223"/>
    </location>
</feature>
<comment type="pathway">
    <text evidence="4">Purine metabolism; purine nucleoside salvage.</text>
</comment>
<dbReference type="SUPFAM" id="SSF53167">
    <property type="entry name" value="Purine and uridine phosphorylases"/>
    <property type="match status" value="1"/>
</dbReference>
<evidence type="ECO:0000256" key="4">
    <source>
        <dbReference type="HAMAP-Rule" id="MF_01963"/>
    </source>
</evidence>
<dbReference type="InterPro" id="IPR035994">
    <property type="entry name" value="Nucleoside_phosphorylase_sf"/>
</dbReference>
<dbReference type="Pfam" id="PF01048">
    <property type="entry name" value="PNP_UDP_1"/>
    <property type="match status" value="1"/>
</dbReference>
<comment type="catalytic activity">
    <reaction evidence="4">
        <text>a purine D-ribonucleoside + phosphate = a purine nucleobase + alpha-D-ribose 1-phosphate</text>
        <dbReference type="Rhea" id="RHEA:19805"/>
        <dbReference type="ChEBI" id="CHEBI:26386"/>
        <dbReference type="ChEBI" id="CHEBI:43474"/>
        <dbReference type="ChEBI" id="CHEBI:57720"/>
        <dbReference type="ChEBI" id="CHEBI:142355"/>
        <dbReference type="EC" id="2.4.2.1"/>
    </reaction>
</comment>
<feature type="binding site" evidence="4">
    <location>
        <position position="186"/>
    </location>
    <ligand>
        <name>substrate</name>
    </ligand>
</feature>
<dbReference type="PANTHER" id="PTHR42679:SF2">
    <property type="entry name" value="S-METHYL-5'-THIOADENOSINE PHOSPHORYLASE"/>
    <property type="match status" value="1"/>
</dbReference>
<dbReference type="InterPro" id="IPR000845">
    <property type="entry name" value="Nucleoside_phosphorylase_d"/>
</dbReference>
<comment type="miscellaneous">
    <text evidence="4">Although this enzyme belongs to the family of MTA phosphorylases based on sequence homology, it lacks several conserved amino acids in the substrate binding pocket that confer specificity towards MTA.</text>
</comment>
<dbReference type="GO" id="GO:0017061">
    <property type="term" value="F:S-methyl-5-thioadenosine phosphorylase activity"/>
    <property type="evidence" value="ECO:0007669"/>
    <property type="project" value="InterPro"/>
</dbReference>
<dbReference type="OrthoDB" id="1523230at2"/>
<dbReference type="GO" id="GO:0005829">
    <property type="term" value="C:cytosol"/>
    <property type="evidence" value="ECO:0007669"/>
    <property type="project" value="TreeGrafter"/>
</dbReference>
<dbReference type="RefSeq" id="WP_095041614.1">
    <property type="nucleotide sequence ID" value="NZ_LN890655.1"/>
</dbReference>
<dbReference type="HAMAP" id="MF_01963">
    <property type="entry name" value="MTAP"/>
    <property type="match status" value="1"/>
</dbReference>
<proteinExistence type="inferred from homology"/>
<dbReference type="EMBL" id="LN890655">
    <property type="protein sequence ID" value="CUS01942.1"/>
    <property type="molecule type" value="Genomic_DNA"/>
</dbReference>
<dbReference type="UniPathway" id="UPA00606"/>
<evidence type="ECO:0000256" key="3">
    <source>
        <dbReference type="ARBA" id="ARBA00022726"/>
    </source>
</evidence>
<evidence type="ECO:0000313" key="7">
    <source>
        <dbReference type="Proteomes" id="UP000215027"/>
    </source>
</evidence>
<dbReference type="NCBIfam" id="TIGR01694">
    <property type="entry name" value="MTAP"/>
    <property type="match status" value="1"/>
</dbReference>
<evidence type="ECO:0000313" key="6">
    <source>
        <dbReference type="EMBL" id="CUS01942.1"/>
    </source>
</evidence>
<dbReference type="CDD" id="cd09010">
    <property type="entry name" value="MTAP_SsMTAPII_like_MTIP"/>
    <property type="match status" value="1"/>
</dbReference>